<dbReference type="InterPro" id="IPR019808">
    <property type="entry name" value="Histidine_triad_CS"/>
</dbReference>
<name>A0AAD8PEX3_BABGI</name>
<reference evidence="5" key="1">
    <citation type="submission" date="2023-08" db="EMBL/GenBank/DDBJ databases">
        <title>Draft sequence of the Babesia gibsoni genome.</title>
        <authorList>
            <person name="Yamagishi J.Y."/>
            <person name="Xuan X.X."/>
        </authorList>
    </citation>
    <scope>NUCLEOTIDE SEQUENCE</scope>
    <source>
        <strain evidence="5">Azabu</strain>
    </source>
</reference>
<keyword evidence="6" id="KW-1185">Reference proteome</keyword>
<accession>A0AAD8PEX3</accession>
<feature type="active site" description="Tele-AMP-histidine intermediate" evidence="1">
    <location>
        <position position="124"/>
    </location>
</feature>
<dbReference type="PRINTS" id="PR00332">
    <property type="entry name" value="HISTRIAD"/>
</dbReference>
<proteinExistence type="predicted"/>
<dbReference type="Pfam" id="PF01230">
    <property type="entry name" value="HIT"/>
    <property type="match status" value="1"/>
</dbReference>
<dbReference type="InterPro" id="IPR011146">
    <property type="entry name" value="HIT-like"/>
</dbReference>
<dbReference type="SUPFAM" id="SSF54197">
    <property type="entry name" value="HIT-like"/>
    <property type="match status" value="1"/>
</dbReference>
<comment type="caution">
    <text evidence="5">The sequence shown here is derived from an EMBL/GenBank/DDBJ whole genome shotgun (WGS) entry which is preliminary data.</text>
</comment>
<protein>
    <submittedName>
        <fullName evidence="5">HIT-like superfamily protein</fullName>
    </submittedName>
</protein>
<dbReference type="PROSITE" id="PS00892">
    <property type="entry name" value="HIT_1"/>
    <property type="match status" value="1"/>
</dbReference>
<dbReference type="CDD" id="cd01276">
    <property type="entry name" value="PKCI_related"/>
    <property type="match status" value="1"/>
</dbReference>
<organism evidence="5 6">
    <name type="scientific">Babesia gibsoni</name>
    <dbReference type="NCBI Taxonomy" id="33632"/>
    <lineage>
        <taxon>Eukaryota</taxon>
        <taxon>Sar</taxon>
        <taxon>Alveolata</taxon>
        <taxon>Apicomplexa</taxon>
        <taxon>Aconoidasida</taxon>
        <taxon>Piroplasmida</taxon>
        <taxon>Babesiidae</taxon>
        <taxon>Babesia</taxon>
    </lineage>
</organism>
<dbReference type="EMBL" id="JAVEPI010000002">
    <property type="protein sequence ID" value="KAK1444078.1"/>
    <property type="molecule type" value="Genomic_DNA"/>
</dbReference>
<dbReference type="Gene3D" id="3.30.428.10">
    <property type="entry name" value="HIT-like"/>
    <property type="match status" value="1"/>
</dbReference>
<feature type="domain" description="HIT" evidence="4">
    <location>
        <begin position="29"/>
        <end position="138"/>
    </location>
</feature>
<dbReference type="PANTHER" id="PTHR23089">
    <property type="entry name" value="HISTIDINE TRIAD HIT PROTEIN"/>
    <property type="match status" value="1"/>
</dbReference>
<dbReference type="InterPro" id="IPR036265">
    <property type="entry name" value="HIT-like_sf"/>
</dbReference>
<sequence>MGAAPDDFLPAEVEPSVFGMLLFRKTNHTSDAIVAGKLPCKKVYEDDLVLAFHDINPVAPVHILLIPKQRDGLSRLSRADEHNEKVLGHMMVKVAQIVRENDIKDFRLVVNNGPTAGQEVYHLHLHIIAGRKMSWPPG</sequence>
<dbReference type="AlphaFoldDB" id="A0AAD8PEX3"/>
<dbReference type="PROSITE" id="PS51084">
    <property type="entry name" value="HIT_2"/>
    <property type="match status" value="1"/>
</dbReference>
<feature type="short sequence motif" description="Histidine triad motif" evidence="2 3">
    <location>
        <begin position="122"/>
        <end position="126"/>
    </location>
</feature>
<evidence type="ECO:0000256" key="1">
    <source>
        <dbReference type="PIRSR" id="PIRSR601310-1"/>
    </source>
</evidence>
<evidence type="ECO:0000313" key="6">
    <source>
        <dbReference type="Proteomes" id="UP001230268"/>
    </source>
</evidence>
<evidence type="ECO:0000256" key="2">
    <source>
        <dbReference type="PIRSR" id="PIRSR601310-3"/>
    </source>
</evidence>
<dbReference type="Proteomes" id="UP001230268">
    <property type="component" value="Unassembled WGS sequence"/>
</dbReference>
<dbReference type="InterPro" id="IPR001310">
    <property type="entry name" value="Histidine_triad_HIT"/>
</dbReference>
<dbReference type="GO" id="GO:0003824">
    <property type="term" value="F:catalytic activity"/>
    <property type="evidence" value="ECO:0007669"/>
    <property type="project" value="InterPro"/>
</dbReference>
<evidence type="ECO:0000313" key="5">
    <source>
        <dbReference type="EMBL" id="KAK1444078.1"/>
    </source>
</evidence>
<gene>
    <name evidence="5" type="ORF">BgAZ_209540</name>
</gene>
<evidence type="ECO:0000259" key="4">
    <source>
        <dbReference type="PROSITE" id="PS51084"/>
    </source>
</evidence>
<evidence type="ECO:0000256" key="3">
    <source>
        <dbReference type="PROSITE-ProRule" id="PRU00464"/>
    </source>
</evidence>